<dbReference type="Proteomes" id="UP001165079">
    <property type="component" value="Unassembled WGS sequence"/>
</dbReference>
<organism evidence="7 8">
    <name type="scientific">Actinorhabdospora filicis</name>
    <dbReference type="NCBI Taxonomy" id="1785913"/>
    <lineage>
        <taxon>Bacteria</taxon>
        <taxon>Bacillati</taxon>
        <taxon>Actinomycetota</taxon>
        <taxon>Actinomycetes</taxon>
        <taxon>Micromonosporales</taxon>
        <taxon>Micromonosporaceae</taxon>
        <taxon>Actinorhabdospora</taxon>
    </lineage>
</organism>
<dbReference type="PROSITE" id="PS51686">
    <property type="entry name" value="SAM_MT_RSMB_NOP"/>
    <property type="match status" value="1"/>
</dbReference>
<dbReference type="InterPro" id="IPR001678">
    <property type="entry name" value="MeTrfase_RsmB-F_NOP2_dom"/>
</dbReference>
<proteinExistence type="inferred from homology"/>
<name>A0A9W6SFV9_9ACTN</name>
<feature type="binding site" evidence="5">
    <location>
        <position position="316"/>
    </location>
    <ligand>
        <name>S-adenosyl-L-methionine</name>
        <dbReference type="ChEBI" id="CHEBI:59789"/>
    </ligand>
</feature>
<dbReference type="PANTHER" id="PTHR22807">
    <property type="entry name" value="NOP2 YEAST -RELATED NOL1/NOP2/FMU SUN DOMAIN-CONTAINING"/>
    <property type="match status" value="1"/>
</dbReference>
<dbReference type="GO" id="GO:0008173">
    <property type="term" value="F:RNA methyltransferase activity"/>
    <property type="evidence" value="ECO:0007669"/>
    <property type="project" value="InterPro"/>
</dbReference>
<dbReference type="GO" id="GO:0006355">
    <property type="term" value="P:regulation of DNA-templated transcription"/>
    <property type="evidence" value="ECO:0007669"/>
    <property type="project" value="InterPro"/>
</dbReference>
<dbReference type="Pfam" id="PF01029">
    <property type="entry name" value="NusB"/>
    <property type="match status" value="1"/>
</dbReference>
<evidence type="ECO:0000256" key="1">
    <source>
        <dbReference type="ARBA" id="ARBA00022603"/>
    </source>
</evidence>
<comment type="caution">
    <text evidence="7">The sequence shown here is derived from an EMBL/GenBank/DDBJ whole genome shotgun (WGS) entry which is preliminary data.</text>
</comment>
<dbReference type="Gene3D" id="1.10.940.10">
    <property type="entry name" value="NusB-like"/>
    <property type="match status" value="1"/>
</dbReference>
<feature type="binding site" evidence="5">
    <location>
        <position position="292"/>
    </location>
    <ligand>
        <name>S-adenosyl-L-methionine</name>
        <dbReference type="ChEBI" id="CHEBI:59789"/>
    </ligand>
</feature>
<dbReference type="SUPFAM" id="SSF53335">
    <property type="entry name" value="S-adenosyl-L-methionine-dependent methyltransferases"/>
    <property type="match status" value="1"/>
</dbReference>
<evidence type="ECO:0000256" key="2">
    <source>
        <dbReference type="ARBA" id="ARBA00022679"/>
    </source>
</evidence>
<evidence type="ECO:0000256" key="4">
    <source>
        <dbReference type="ARBA" id="ARBA00022884"/>
    </source>
</evidence>
<dbReference type="InterPro" id="IPR023267">
    <property type="entry name" value="RCMT"/>
</dbReference>
<feature type="binding site" evidence="5">
    <location>
        <begin position="267"/>
        <end position="273"/>
    </location>
    <ligand>
        <name>S-adenosyl-L-methionine</name>
        <dbReference type="ChEBI" id="CHEBI:59789"/>
    </ligand>
</feature>
<dbReference type="SUPFAM" id="SSF48013">
    <property type="entry name" value="NusB-like"/>
    <property type="match status" value="1"/>
</dbReference>
<evidence type="ECO:0000313" key="8">
    <source>
        <dbReference type="Proteomes" id="UP001165079"/>
    </source>
</evidence>
<dbReference type="GO" id="GO:0001510">
    <property type="term" value="P:RNA methylation"/>
    <property type="evidence" value="ECO:0007669"/>
    <property type="project" value="InterPro"/>
</dbReference>
<evidence type="ECO:0000313" key="7">
    <source>
        <dbReference type="EMBL" id="GLZ75252.1"/>
    </source>
</evidence>
<feature type="active site" description="Nucleophile" evidence="5">
    <location>
        <position position="385"/>
    </location>
</feature>
<evidence type="ECO:0000256" key="5">
    <source>
        <dbReference type="PROSITE-ProRule" id="PRU01023"/>
    </source>
</evidence>
<dbReference type="Gene3D" id="3.40.50.150">
    <property type="entry name" value="Vaccinia Virus protein VP39"/>
    <property type="match status" value="1"/>
</dbReference>
<evidence type="ECO:0000259" key="6">
    <source>
        <dbReference type="PROSITE" id="PS51686"/>
    </source>
</evidence>
<sequence length="430" mass="44933">MTGRRSVSDDPRSIAYDVLTAVSRDDAYANLVLPKLLRERGVSGRDAAFATELAYGASRARGTLDAIIASVAGRPVTGLDQPVADVLRLGAYQVLYTRVPAHAAVGTAVSLVRRAAGHRPAGFVNAVMRKIAARPLDAWLHKLTPADEVGALALKYAHPEWIVSAFRDALGGDKELPALLAADNTAPAVHLCARPGLIGRDELAAATGGRPGALSPYAVILPGGAPGDVAAVAGGRAHVQDEGSQVVALRLAEAPLDGPDARWLDLCAGPGGKAALLGSLAALRDARLDAVEVSAHRARLVEKAVAGLPVTVHEADGRTFGADGTYDRVLVDAPCTGLGALRRRPEARWRREPSDVPELAALQRSLLASAVRLTRPGGLIGYVTCSPHLDETRAIAEAAEGVEAAEAPVQLWPHRDGTDAMYLALLRRVA</sequence>
<dbReference type="InterPro" id="IPR029063">
    <property type="entry name" value="SAM-dependent_MTases_sf"/>
</dbReference>
<dbReference type="Pfam" id="PF01189">
    <property type="entry name" value="Methyltr_RsmB-F"/>
    <property type="match status" value="1"/>
</dbReference>
<keyword evidence="8" id="KW-1185">Reference proteome</keyword>
<reference evidence="7" key="1">
    <citation type="submission" date="2023-03" db="EMBL/GenBank/DDBJ databases">
        <title>Actinorhabdospora filicis NBRC 111898.</title>
        <authorList>
            <person name="Ichikawa N."/>
            <person name="Sato H."/>
            <person name="Tonouchi N."/>
        </authorList>
    </citation>
    <scope>NUCLEOTIDE SEQUENCE</scope>
    <source>
        <strain evidence="7">NBRC 111898</strain>
    </source>
</reference>
<dbReference type="PANTHER" id="PTHR22807:SF53">
    <property type="entry name" value="RIBOSOMAL RNA SMALL SUBUNIT METHYLTRANSFERASE B-RELATED"/>
    <property type="match status" value="1"/>
</dbReference>
<comment type="similarity">
    <text evidence="5">Belongs to the class I-like SAM-binding methyltransferase superfamily. RsmB/NOP family.</text>
</comment>
<dbReference type="GO" id="GO:0003723">
    <property type="term" value="F:RNA binding"/>
    <property type="evidence" value="ECO:0007669"/>
    <property type="project" value="UniProtKB-UniRule"/>
</dbReference>
<feature type="binding site" evidence="5">
    <location>
        <position position="332"/>
    </location>
    <ligand>
        <name>S-adenosyl-L-methionine</name>
        <dbReference type="ChEBI" id="CHEBI:59789"/>
    </ligand>
</feature>
<dbReference type="InterPro" id="IPR006027">
    <property type="entry name" value="NusB_RsmB_TIM44"/>
</dbReference>
<evidence type="ECO:0000256" key="3">
    <source>
        <dbReference type="ARBA" id="ARBA00022691"/>
    </source>
</evidence>
<dbReference type="RefSeq" id="WP_285660496.1">
    <property type="nucleotide sequence ID" value="NZ_BSTX01000001.1"/>
</dbReference>
<keyword evidence="2 5" id="KW-0808">Transferase</keyword>
<accession>A0A9W6SFV9</accession>
<keyword evidence="1 5" id="KW-0489">Methyltransferase</keyword>
<dbReference type="InterPro" id="IPR035926">
    <property type="entry name" value="NusB-like_sf"/>
</dbReference>
<dbReference type="AlphaFoldDB" id="A0A9W6SFV9"/>
<dbReference type="EMBL" id="BSTX01000001">
    <property type="protein sequence ID" value="GLZ75252.1"/>
    <property type="molecule type" value="Genomic_DNA"/>
</dbReference>
<dbReference type="CDD" id="cd02440">
    <property type="entry name" value="AdoMet_MTases"/>
    <property type="match status" value="1"/>
</dbReference>
<feature type="domain" description="SAM-dependent MTase RsmB/NOP-type" evidence="6">
    <location>
        <begin position="162"/>
        <end position="430"/>
    </location>
</feature>
<keyword evidence="3 5" id="KW-0949">S-adenosyl-L-methionine</keyword>
<gene>
    <name evidence="7" type="ORF">Afil01_00590</name>
</gene>
<dbReference type="InterPro" id="IPR049560">
    <property type="entry name" value="MeTrfase_RsmB-F_NOP2_cat"/>
</dbReference>
<keyword evidence="4 5" id="KW-0694">RNA-binding</keyword>
<protein>
    <submittedName>
        <fullName evidence="7">Fmu protein</fullName>
    </submittedName>
</protein>
<dbReference type="PRINTS" id="PR02008">
    <property type="entry name" value="RCMTFAMILY"/>
</dbReference>